<dbReference type="EMBL" id="CP001931">
    <property type="protein sequence ID" value="ADC88673.1"/>
    <property type="molecule type" value="Genomic_DNA"/>
</dbReference>
<keyword evidence="2" id="KW-1185">Reference proteome</keyword>
<proteinExistence type="predicted"/>
<organism evidence="1 2">
    <name type="scientific">Thermocrinis albus (strain DSM 14484 / JCM 11386 / HI 11/12)</name>
    <dbReference type="NCBI Taxonomy" id="638303"/>
    <lineage>
        <taxon>Bacteria</taxon>
        <taxon>Pseudomonadati</taxon>
        <taxon>Aquificota</taxon>
        <taxon>Aquificia</taxon>
        <taxon>Aquificales</taxon>
        <taxon>Aquificaceae</taxon>
        <taxon>Thermocrinis</taxon>
    </lineage>
</organism>
<reference evidence="2" key="1">
    <citation type="journal article" date="2010" name="Stand. Genomic Sci.">
        <title>Complete genome sequence of Thermocrinis albus type strain (HI 11/12T).</title>
        <authorList>
            <person name="Wirth R."/>
            <person name="Sikorski J."/>
            <person name="Brambilla E."/>
            <person name="Misra M."/>
            <person name="Lapidus A."/>
            <person name="Copeland A."/>
            <person name="Nolan M."/>
            <person name="Lucas S."/>
            <person name="Chen F."/>
            <person name="Tice H."/>
            <person name="Cheng J.F."/>
            <person name="Han C."/>
            <person name="Detter J.C."/>
            <person name="Tapia R."/>
            <person name="Bruce D."/>
            <person name="Goodwin L."/>
            <person name="Pitluck S."/>
            <person name="Pati A."/>
            <person name="Anderson I."/>
            <person name="Ivanova N."/>
            <person name="Mavromatis K."/>
            <person name="Mikhailova N."/>
            <person name="Chen A."/>
            <person name="Palaniappan K."/>
            <person name="Bilek Y."/>
            <person name="Hader T."/>
            <person name="Land M."/>
            <person name="Hauser L."/>
            <person name="Chang Y.J."/>
            <person name="Jeffries C.D."/>
            <person name="Tindall B.J."/>
            <person name="Rohde M."/>
            <person name="Goker M."/>
            <person name="Bristow J."/>
            <person name="Eisen J.A."/>
            <person name="Markowitz V."/>
            <person name="Hugenholtz P."/>
            <person name="Kyrpides N.C."/>
            <person name="Klenk H.P."/>
        </authorList>
    </citation>
    <scope>NUCLEOTIDE SEQUENCE [LARGE SCALE GENOMIC DNA]</scope>
    <source>
        <strain evidence="2">DSM 14484 / JCM 11386 / HI 11/12</strain>
    </source>
</reference>
<dbReference type="AlphaFoldDB" id="D3SND6"/>
<evidence type="ECO:0000313" key="1">
    <source>
        <dbReference type="EMBL" id="ADC88673.1"/>
    </source>
</evidence>
<dbReference type="HOGENOM" id="CLU_2425994_0_0_0"/>
<accession>D3SND6</accession>
<gene>
    <name evidence="1" type="ordered locus">Thal_0035</name>
</gene>
<evidence type="ECO:0000313" key="2">
    <source>
        <dbReference type="Proteomes" id="UP000002043"/>
    </source>
</evidence>
<dbReference type="STRING" id="638303.Thal_0035"/>
<dbReference type="KEGG" id="tal:Thal_0035"/>
<dbReference type="RefSeq" id="WP_012991080.1">
    <property type="nucleotide sequence ID" value="NC_013894.1"/>
</dbReference>
<name>D3SND6_THEAH</name>
<dbReference type="Proteomes" id="UP000002043">
    <property type="component" value="Chromosome"/>
</dbReference>
<sequence>MRALLSLLTVLSISAAQDNLMVVGRVLGYDPRKGILRVDVESGACRGVQEFTYTKGMNPSILVNKRAMILLDSSHCEEGSKVVQIIVEGER</sequence>
<protein>
    <submittedName>
        <fullName evidence="1">Uncharacterized protein</fullName>
    </submittedName>
</protein>
<dbReference type="eggNOG" id="ENOG502ZD92">
    <property type="taxonomic scope" value="Bacteria"/>
</dbReference>